<organism evidence="2 3">
    <name type="scientific">Sphaerulina musiva (strain SO2202)</name>
    <name type="common">Poplar stem canker fungus</name>
    <name type="synonym">Septoria musiva</name>
    <dbReference type="NCBI Taxonomy" id="692275"/>
    <lineage>
        <taxon>Eukaryota</taxon>
        <taxon>Fungi</taxon>
        <taxon>Dikarya</taxon>
        <taxon>Ascomycota</taxon>
        <taxon>Pezizomycotina</taxon>
        <taxon>Dothideomycetes</taxon>
        <taxon>Dothideomycetidae</taxon>
        <taxon>Mycosphaerellales</taxon>
        <taxon>Mycosphaerellaceae</taxon>
        <taxon>Sphaerulina</taxon>
    </lineage>
</organism>
<feature type="compositionally biased region" description="Polar residues" evidence="1">
    <location>
        <begin position="462"/>
        <end position="478"/>
    </location>
</feature>
<gene>
    <name evidence="2" type="ORF">SEPMUDRAFT_145523</name>
</gene>
<reference evidence="2 3" key="1">
    <citation type="journal article" date="2012" name="PLoS Pathog.">
        <title>Diverse lifestyles and strategies of plant pathogenesis encoded in the genomes of eighteen Dothideomycetes fungi.</title>
        <authorList>
            <person name="Ohm R.A."/>
            <person name="Feau N."/>
            <person name="Henrissat B."/>
            <person name="Schoch C.L."/>
            <person name="Horwitz B.A."/>
            <person name="Barry K.W."/>
            <person name="Condon B.J."/>
            <person name="Copeland A.C."/>
            <person name="Dhillon B."/>
            <person name="Glaser F."/>
            <person name="Hesse C.N."/>
            <person name="Kosti I."/>
            <person name="LaButti K."/>
            <person name="Lindquist E.A."/>
            <person name="Lucas S."/>
            <person name="Salamov A.A."/>
            <person name="Bradshaw R.E."/>
            <person name="Ciuffetti L."/>
            <person name="Hamelin R.C."/>
            <person name="Kema G.H.J."/>
            <person name="Lawrence C."/>
            <person name="Scott J.A."/>
            <person name="Spatafora J.W."/>
            <person name="Turgeon B.G."/>
            <person name="de Wit P.J.G.M."/>
            <person name="Zhong S."/>
            <person name="Goodwin S.B."/>
            <person name="Grigoriev I.V."/>
        </authorList>
    </citation>
    <scope>NUCLEOTIDE SEQUENCE [LARGE SCALE GENOMIC DNA]</scope>
    <source>
        <strain evidence="2 3">SO2202</strain>
    </source>
</reference>
<feature type="region of interest" description="Disordered" evidence="1">
    <location>
        <begin position="342"/>
        <end position="440"/>
    </location>
</feature>
<proteinExistence type="predicted"/>
<feature type="compositionally biased region" description="Low complexity" evidence="1">
    <location>
        <begin position="409"/>
        <end position="433"/>
    </location>
</feature>
<feature type="compositionally biased region" description="Basic and acidic residues" evidence="1">
    <location>
        <begin position="147"/>
        <end position="159"/>
    </location>
</feature>
<feature type="compositionally biased region" description="Polar residues" evidence="1">
    <location>
        <begin position="359"/>
        <end position="374"/>
    </location>
</feature>
<feature type="compositionally biased region" description="Basic residues" evidence="1">
    <location>
        <begin position="1"/>
        <end position="12"/>
    </location>
</feature>
<name>N1QLU5_SPHMS</name>
<dbReference type="OrthoDB" id="5296at2759"/>
<dbReference type="Proteomes" id="UP000016931">
    <property type="component" value="Unassembled WGS sequence"/>
</dbReference>
<feature type="compositionally biased region" description="Low complexity" evidence="1">
    <location>
        <begin position="181"/>
        <end position="209"/>
    </location>
</feature>
<feature type="compositionally biased region" description="Basic and acidic residues" evidence="1">
    <location>
        <begin position="483"/>
        <end position="492"/>
    </location>
</feature>
<evidence type="ECO:0000256" key="1">
    <source>
        <dbReference type="SAM" id="MobiDB-lite"/>
    </source>
</evidence>
<dbReference type="eggNOG" id="ENOG502SJTA">
    <property type="taxonomic scope" value="Eukaryota"/>
</dbReference>
<sequence length="967" mass="107216">MDRLHRVPSRSSRRNETSPVPRSADSHAGSATRYDPRYHYPPPPPAASERAPRKRRVWPPQPVVEDEAIALRKEAGSQRLLKSVGRDEVPSPGTIDQDPVIVDNPEYINEHEKRFVFKQVPDRGISALPTPPTSEDERARKARRKPSRLESKKDDERAPELATRTASPYAYTKPTELQRQSSSTNLSTPPSSAASSAARLSASGPAPLSTRRDSGRISPATASRRRHDYIASQQNSSHDAIYDSDNDRKPADSMRLRSNGKRVTDLPLSESPRNSSADLSRPIGGNFTGAPSDNGTPIRRMTLDSRRNTDSHDTLPTVNRLNAENSRRPTPLMAATSLSDAQNLPSTLNGRSLDPGSADTYTLSRKSSYGTSRPGSREGSVVNGAPASPSRSGWLSADFGRDERASREGSVAGSKPPSAAGSRPPSPNARPSGESPRMPRTDMDWSALLAANAARRNKPPSRLSSAIPQNAASSSSTLELPVEADRSRKGTSRETTPAQSTTSLPYPEDSVLMGSAMFMPAEQDYAYQPGRQQTLATDYTHVSEKVPKTSLPSSSSPAQSPVKPLRPSLNRVSSAAPGMSLKPTDAHAFPSRNRPAAARQHSFAESSQTKKEIAVLAKKGLPACPRPEPVSGKDDWYTIIGHTNIDFCPDCIETVFERTIFRNFFRRSLPRSYSDKVRCGFGSPWIRLAWLLTLQQQRTDLTLLQDIADIQETSAVCPGGVKSVQNWYGLRDPDGLFVRDFHLCYGDVRKIECLLPSLAGIFVRLPHRASYTMSVCAIRMDSTRFSIYLDALVTLHEKALLARKNADPMPLIELVERKTRLRECTKDTLLTGALWHYIPDLSPAFTVCEDCFEAVVEPEIKKNHPIAKKFNRTVQPAYGEGMGCSCQLYSPHMRKVFARALEDDDMKYLVRKARERREAEIYLQEKFRGVMSKAQKLSVDGAVTEENERRLNRDLERITKEWKEKWE</sequence>
<feature type="region of interest" description="Disordered" evidence="1">
    <location>
        <begin position="115"/>
        <end position="328"/>
    </location>
</feature>
<feature type="compositionally biased region" description="Basic and acidic residues" evidence="1">
    <location>
        <begin position="245"/>
        <end position="255"/>
    </location>
</feature>
<evidence type="ECO:0000313" key="3">
    <source>
        <dbReference type="Proteomes" id="UP000016931"/>
    </source>
</evidence>
<dbReference type="AlphaFoldDB" id="N1QLU5"/>
<dbReference type="OMA" id="HAEANDQ"/>
<evidence type="ECO:0000313" key="2">
    <source>
        <dbReference type="EMBL" id="EMF16204.1"/>
    </source>
</evidence>
<dbReference type="STRING" id="692275.N1QLU5"/>
<feature type="compositionally biased region" description="Polar residues" evidence="1">
    <location>
        <begin position="314"/>
        <end position="324"/>
    </location>
</feature>
<feature type="region of interest" description="Disordered" evidence="1">
    <location>
        <begin position="453"/>
        <end position="508"/>
    </location>
</feature>
<protein>
    <submittedName>
        <fullName evidence="2">Uncharacterized protein</fullName>
    </submittedName>
</protein>
<feature type="compositionally biased region" description="Low complexity" evidence="1">
    <location>
        <begin position="548"/>
        <end position="563"/>
    </location>
</feature>
<dbReference type="HOGENOM" id="CLU_297891_0_0_1"/>
<feature type="region of interest" description="Disordered" evidence="1">
    <location>
        <begin position="543"/>
        <end position="580"/>
    </location>
</feature>
<feature type="region of interest" description="Disordered" evidence="1">
    <location>
        <begin position="74"/>
        <end position="103"/>
    </location>
</feature>
<accession>N1QLU5</accession>
<feature type="region of interest" description="Disordered" evidence="1">
    <location>
        <begin position="1"/>
        <end position="60"/>
    </location>
</feature>
<dbReference type="EMBL" id="KB456260">
    <property type="protein sequence ID" value="EMF16204.1"/>
    <property type="molecule type" value="Genomic_DNA"/>
</dbReference>
<dbReference type="RefSeq" id="XP_016764325.1">
    <property type="nucleotide sequence ID" value="XM_016903106.1"/>
</dbReference>
<feature type="compositionally biased region" description="Polar residues" evidence="1">
    <location>
        <begin position="493"/>
        <end position="504"/>
    </location>
</feature>
<keyword evidence="3" id="KW-1185">Reference proteome</keyword>
<dbReference type="GeneID" id="27900243"/>
<feature type="compositionally biased region" description="Basic and acidic residues" evidence="1">
    <location>
        <begin position="301"/>
        <end position="313"/>
    </location>
</feature>